<reference evidence="3 4" key="1">
    <citation type="submission" date="2022-03" db="EMBL/GenBank/DDBJ databases">
        <title>Parabacteroides sp. nov. isolated from swine feces.</title>
        <authorList>
            <person name="Bak J.E."/>
        </authorList>
    </citation>
    <scope>NUCLEOTIDE SEQUENCE [LARGE SCALE GENOMIC DNA]</scope>
    <source>
        <strain evidence="3 4">AGMB00274</strain>
    </source>
</reference>
<protein>
    <submittedName>
        <fullName evidence="3">DUF4493 domain-containing protein</fullName>
    </submittedName>
</protein>
<evidence type="ECO:0000313" key="4">
    <source>
        <dbReference type="Proteomes" id="UP001165444"/>
    </source>
</evidence>
<feature type="chain" id="PRO_5046197732" evidence="1">
    <location>
        <begin position="24"/>
        <end position="740"/>
    </location>
</feature>
<dbReference type="RefSeq" id="WP_243326493.1">
    <property type="nucleotide sequence ID" value="NZ_JAKZMM010000059.1"/>
</dbReference>
<comment type="caution">
    <text evidence="3">The sequence shown here is derived from an EMBL/GenBank/DDBJ whole genome shotgun (WGS) entry which is preliminary data.</text>
</comment>
<feature type="domain" description="Putative carbohydrate metabolism" evidence="2">
    <location>
        <begin position="482"/>
        <end position="714"/>
    </location>
</feature>
<gene>
    <name evidence="3" type="ORF">MUN53_16400</name>
</gene>
<keyword evidence="4" id="KW-1185">Reference proteome</keyword>
<dbReference type="Proteomes" id="UP001165444">
    <property type="component" value="Unassembled WGS sequence"/>
</dbReference>
<dbReference type="InterPro" id="IPR025112">
    <property type="entry name" value="PCMD"/>
</dbReference>
<dbReference type="PROSITE" id="PS51257">
    <property type="entry name" value="PROKAR_LIPOPROTEIN"/>
    <property type="match status" value="1"/>
</dbReference>
<dbReference type="Pfam" id="PF13201">
    <property type="entry name" value="PCMD"/>
    <property type="match status" value="1"/>
</dbReference>
<evidence type="ECO:0000313" key="3">
    <source>
        <dbReference type="EMBL" id="MCJ2382170.1"/>
    </source>
</evidence>
<dbReference type="Pfam" id="PF14900">
    <property type="entry name" value="DUF4493"/>
    <property type="match status" value="1"/>
</dbReference>
<accession>A0ABT0C583</accession>
<evidence type="ECO:0000256" key="1">
    <source>
        <dbReference type="SAM" id="SignalP"/>
    </source>
</evidence>
<dbReference type="InterPro" id="IPR038653">
    <property type="entry name" value="Put_CMD_sf"/>
</dbReference>
<name>A0ABT0C583_9BACT</name>
<feature type="signal peptide" evidence="1">
    <location>
        <begin position="1"/>
        <end position="23"/>
    </location>
</feature>
<keyword evidence="1" id="KW-0732">Signal</keyword>
<dbReference type="Gene3D" id="2.60.120.890">
    <property type="entry name" value="BT2081, beta-jelly-roll domain"/>
    <property type="match status" value="1"/>
</dbReference>
<organism evidence="3 4">
    <name type="scientific">Parabacteroides faecalis</name>
    <dbReference type="NCBI Taxonomy" id="2924040"/>
    <lineage>
        <taxon>Bacteria</taxon>
        <taxon>Pseudomonadati</taxon>
        <taxon>Bacteroidota</taxon>
        <taxon>Bacteroidia</taxon>
        <taxon>Bacteroidales</taxon>
        <taxon>Tannerellaceae</taxon>
        <taxon>Parabacteroides</taxon>
    </lineage>
</organism>
<evidence type="ECO:0000259" key="2">
    <source>
        <dbReference type="Pfam" id="PF13201"/>
    </source>
</evidence>
<proteinExistence type="predicted"/>
<dbReference type="InterPro" id="IPR027840">
    <property type="entry name" value="DUF4493"/>
</dbReference>
<dbReference type="EMBL" id="JAKZMM010000059">
    <property type="protein sequence ID" value="MCJ2382170.1"/>
    <property type="molecule type" value="Genomic_DNA"/>
</dbReference>
<sequence length="740" mass="80968">MVRYTYFLTYCLLCLCWLFTACDDDKNSLASTGYLYLGVEEDNSTLTKSVKPVTDESLRVYLLSSSGDTVKTYDDYLEDVKGEKILLPVGNYQVLVSSSQTAGAAWEAPFYAGKTEEPLEIKSGEITNATVTCKITNTKVTVSYSEKLKATFIDYCDTVSTESGTLIYARDEYRAGYFVSEGDLTARLYLKNKDGNEFTLQRVIRDIKPQYHYNLIYQLSNEGDGDEEAGADFDISVSDEDPTEINCTISIKEEELAGEPKLTLQGGFEEGKITFRPQVDGVAQTPPEASLLMEVPGGIQSVTVKASSLQFEDLPQFDLDTWNLAVAKGFPNIDAETTEAQTLDFTSLLNKLKPDGNKNATHTFVMTVVDKQYQQKEISFSFEIKADVKVTTDKVVLWTSFAVLKGTAGNLEEASFIVREKGGSDKQIKSVTKNEADGTFTALITDLQPGKTYEYQAVAGEDEGSVETFIVAQPEEVPNLGFEEWSERSGRTTGALAGTYSYWTSNEGGKDIYWESGNLGAAINGNQLLYQETTDIVNAPNNKSAARLVSKYVGIAALNLGAFSAGSIFSGIIKEAGSGGATLSYGQLHNGFPTKLEGWYKYEAGDIDYNGSGKDKGMIYVALMTSTQIVSSPLSGTPVRFDPKASVVFAYGELVIDQTVDVYTQFSIPLTYYEGKMPDTGTPVYIIIMATSSKDGDVFTGSTSSVMYVDEFSLDYSYNAECFNGTEYSGLTPVSIKDNQ</sequence>